<proteinExistence type="inferred from homology"/>
<evidence type="ECO:0000313" key="3">
    <source>
        <dbReference type="EMBL" id="MBR0666610.1"/>
    </source>
</evidence>
<name>A0ABS5F247_9PROT</name>
<gene>
    <name evidence="3" type="ORF">GXW71_19785</name>
</gene>
<comment type="caution">
    <text evidence="3">The sequence shown here is derived from an EMBL/GenBank/DDBJ whole genome shotgun (WGS) entry which is preliminary data.</text>
</comment>
<dbReference type="NCBIfam" id="NF005559">
    <property type="entry name" value="PRK07231.1"/>
    <property type="match status" value="1"/>
</dbReference>
<evidence type="ECO:0000256" key="1">
    <source>
        <dbReference type="ARBA" id="ARBA00006484"/>
    </source>
</evidence>
<dbReference type="InterPro" id="IPR020904">
    <property type="entry name" value="Sc_DH/Rdtase_CS"/>
</dbReference>
<dbReference type="Pfam" id="PF13561">
    <property type="entry name" value="adh_short_C2"/>
    <property type="match status" value="1"/>
</dbReference>
<organism evidence="3 4">
    <name type="scientific">Plastoroseomonas hellenica</name>
    <dbReference type="NCBI Taxonomy" id="2687306"/>
    <lineage>
        <taxon>Bacteria</taxon>
        <taxon>Pseudomonadati</taxon>
        <taxon>Pseudomonadota</taxon>
        <taxon>Alphaproteobacteria</taxon>
        <taxon>Acetobacterales</taxon>
        <taxon>Acetobacteraceae</taxon>
        <taxon>Plastoroseomonas</taxon>
    </lineage>
</organism>
<reference evidence="4" key="1">
    <citation type="journal article" date="2021" name="Syst. Appl. Microbiol.">
        <title>Roseomonas hellenica sp. nov., isolated from roots of wild-growing Alkanna tinctoria.</title>
        <authorList>
            <person name="Rat A."/>
            <person name="Naranjo H.D."/>
            <person name="Lebbe L."/>
            <person name="Cnockaert M."/>
            <person name="Krigas N."/>
            <person name="Grigoriadou K."/>
            <person name="Maloupa E."/>
            <person name="Willems A."/>
        </authorList>
    </citation>
    <scope>NUCLEOTIDE SEQUENCE [LARGE SCALE GENOMIC DNA]</scope>
    <source>
        <strain evidence="4">LMG 31523</strain>
    </source>
</reference>
<protein>
    <submittedName>
        <fullName evidence="3">SDR family oxidoreductase</fullName>
    </submittedName>
</protein>
<dbReference type="InterPro" id="IPR002347">
    <property type="entry name" value="SDR_fam"/>
</dbReference>
<dbReference type="PROSITE" id="PS00061">
    <property type="entry name" value="ADH_SHORT"/>
    <property type="match status" value="1"/>
</dbReference>
<dbReference type="PANTHER" id="PTHR24321:SF8">
    <property type="entry name" value="ESTRADIOL 17-BETA-DEHYDROGENASE 8-RELATED"/>
    <property type="match status" value="1"/>
</dbReference>
<dbReference type="RefSeq" id="WP_211854316.1">
    <property type="nucleotide sequence ID" value="NZ_JAAGBB010000024.1"/>
</dbReference>
<evidence type="ECO:0000256" key="2">
    <source>
        <dbReference type="ARBA" id="ARBA00023002"/>
    </source>
</evidence>
<dbReference type="PRINTS" id="PR00081">
    <property type="entry name" value="GDHRDH"/>
</dbReference>
<dbReference type="PANTHER" id="PTHR24321">
    <property type="entry name" value="DEHYDROGENASES, SHORT CHAIN"/>
    <property type="match status" value="1"/>
</dbReference>
<dbReference type="PRINTS" id="PR00080">
    <property type="entry name" value="SDRFAMILY"/>
</dbReference>
<dbReference type="EMBL" id="JAAGBB010000024">
    <property type="protein sequence ID" value="MBR0666610.1"/>
    <property type="molecule type" value="Genomic_DNA"/>
</dbReference>
<sequence>MTRLLEGKSALVTGAGSGIGRATAIAMAREGARVTVADLAGPGAGDTVAAIRAAGGEAQAVVADVTRPHQVAAMVDAAVAAYGRLDCAHNNAGVAAGTLGAGGQRVGDIDQEVWDRMIAVNLTGVWLCMKHELAAMERTGGGAIVNTASIAGLVGLPGTHAYVAAKHGVVGLTKAAAIDHAEAGIRVNAICPGYIETPMIGDSMARRGERILARAAMRRLGQPEEIAEAVVWLCSDRSGFITGTTVTADGGYMAS</sequence>
<dbReference type="CDD" id="cd05233">
    <property type="entry name" value="SDR_c"/>
    <property type="match status" value="1"/>
</dbReference>
<dbReference type="Proteomes" id="UP001196870">
    <property type="component" value="Unassembled WGS sequence"/>
</dbReference>
<comment type="similarity">
    <text evidence="1">Belongs to the short-chain dehydrogenases/reductases (SDR) family.</text>
</comment>
<accession>A0ABS5F247</accession>
<evidence type="ECO:0000313" key="4">
    <source>
        <dbReference type="Proteomes" id="UP001196870"/>
    </source>
</evidence>
<dbReference type="InterPro" id="IPR036291">
    <property type="entry name" value="NAD(P)-bd_dom_sf"/>
</dbReference>
<keyword evidence="2" id="KW-0560">Oxidoreductase</keyword>
<dbReference type="Gene3D" id="3.40.50.720">
    <property type="entry name" value="NAD(P)-binding Rossmann-like Domain"/>
    <property type="match status" value="1"/>
</dbReference>
<dbReference type="SUPFAM" id="SSF51735">
    <property type="entry name" value="NAD(P)-binding Rossmann-fold domains"/>
    <property type="match status" value="1"/>
</dbReference>
<keyword evidence="4" id="KW-1185">Reference proteome</keyword>